<evidence type="ECO:0000313" key="5">
    <source>
        <dbReference type="Proteomes" id="UP000244446"/>
    </source>
</evidence>
<protein>
    <submittedName>
        <fullName evidence="4">GNAT family N-acetyltransferase</fullName>
    </submittedName>
</protein>
<reference evidence="4 5" key="1">
    <citation type="submission" date="2018-04" db="EMBL/GenBank/DDBJ databases">
        <title>Pelagivirga bohaiensis gen. nov., sp. nov., a bacterium isolated from the Bohai Sea.</title>
        <authorList>
            <person name="Ji X."/>
        </authorList>
    </citation>
    <scope>NUCLEOTIDE SEQUENCE [LARGE SCALE GENOMIC DNA]</scope>
    <source>
        <strain evidence="4 5">BH-SD19</strain>
    </source>
</reference>
<sequence length="161" mass="17471">MITVRRAAALDAPAMAELLNEITDEDGKTARGRPVTANDIAQMMQSAPDRSAWHVAQNRDGALRGFQYIEPSGHLPPEACSIATFVKVGRTGLGTGSALFSATAQAARTLGYVWISAEISAENEGGLIYYQSRGFRVYGRRADVPLASGRRVEKILKRYDI</sequence>
<evidence type="ECO:0000256" key="1">
    <source>
        <dbReference type="ARBA" id="ARBA00022679"/>
    </source>
</evidence>
<name>A0A2T7G6A2_9RHOB</name>
<dbReference type="Gene3D" id="3.40.630.30">
    <property type="match status" value="1"/>
</dbReference>
<dbReference type="PROSITE" id="PS51186">
    <property type="entry name" value="GNAT"/>
    <property type="match status" value="1"/>
</dbReference>
<evidence type="ECO:0000259" key="3">
    <source>
        <dbReference type="PROSITE" id="PS51186"/>
    </source>
</evidence>
<dbReference type="RefSeq" id="WP_108692052.1">
    <property type="nucleotide sequence ID" value="NZ_QCYH01000005.1"/>
</dbReference>
<keyword evidence="2" id="KW-0012">Acyltransferase</keyword>
<keyword evidence="1 4" id="KW-0808">Transferase</keyword>
<dbReference type="EMBL" id="QCYH01000005">
    <property type="protein sequence ID" value="PVA09969.1"/>
    <property type="molecule type" value="Genomic_DNA"/>
</dbReference>
<dbReference type="GO" id="GO:0016747">
    <property type="term" value="F:acyltransferase activity, transferring groups other than amino-acyl groups"/>
    <property type="evidence" value="ECO:0007669"/>
    <property type="project" value="InterPro"/>
</dbReference>
<dbReference type="InterPro" id="IPR050832">
    <property type="entry name" value="Bact_Acetyltransf"/>
</dbReference>
<proteinExistence type="predicted"/>
<gene>
    <name evidence="4" type="ORF">DC366_09855</name>
</gene>
<feature type="domain" description="N-acetyltransferase" evidence="3">
    <location>
        <begin position="2"/>
        <end position="159"/>
    </location>
</feature>
<accession>A0A2T7G6A2</accession>
<dbReference type="InterPro" id="IPR000182">
    <property type="entry name" value="GNAT_dom"/>
</dbReference>
<dbReference type="Proteomes" id="UP000244446">
    <property type="component" value="Unassembled WGS sequence"/>
</dbReference>
<dbReference type="SUPFAM" id="SSF55729">
    <property type="entry name" value="Acyl-CoA N-acyltransferases (Nat)"/>
    <property type="match status" value="1"/>
</dbReference>
<comment type="caution">
    <text evidence="4">The sequence shown here is derived from an EMBL/GenBank/DDBJ whole genome shotgun (WGS) entry which is preliminary data.</text>
</comment>
<evidence type="ECO:0000313" key="4">
    <source>
        <dbReference type="EMBL" id="PVA09969.1"/>
    </source>
</evidence>
<dbReference type="PANTHER" id="PTHR43877">
    <property type="entry name" value="AMINOALKYLPHOSPHONATE N-ACETYLTRANSFERASE-RELATED-RELATED"/>
    <property type="match status" value="1"/>
</dbReference>
<dbReference type="AlphaFoldDB" id="A0A2T7G6A2"/>
<keyword evidence="5" id="KW-1185">Reference proteome</keyword>
<evidence type="ECO:0000256" key="2">
    <source>
        <dbReference type="ARBA" id="ARBA00023315"/>
    </source>
</evidence>
<dbReference type="OrthoDB" id="5997585at2"/>
<dbReference type="InterPro" id="IPR016181">
    <property type="entry name" value="Acyl_CoA_acyltransferase"/>
</dbReference>
<organism evidence="4 5">
    <name type="scientific">Pelagivirga sediminicola</name>
    <dbReference type="NCBI Taxonomy" id="2170575"/>
    <lineage>
        <taxon>Bacteria</taxon>
        <taxon>Pseudomonadati</taxon>
        <taxon>Pseudomonadota</taxon>
        <taxon>Alphaproteobacteria</taxon>
        <taxon>Rhodobacterales</taxon>
        <taxon>Paracoccaceae</taxon>
        <taxon>Pelagivirga</taxon>
    </lineage>
</organism>